<dbReference type="SUPFAM" id="SSF48576">
    <property type="entry name" value="Terpenoid synthases"/>
    <property type="match status" value="1"/>
</dbReference>
<accession>A0A087UJE9</accession>
<reference evidence="1 2" key="1">
    <citation type="submission" date="2013-11" db="EMBL/GenBank/DDBJ databases">
        <title>Genome sequencing of Stegodyphus mimosarum.</title>
        <authorList>
            <person name="Bechsgaard J."/>
        </authorList>
    </citation>
    <scope>NUCLEOTIDE SEQUENCE [LARGE SCALE GENOMIC DNA]</scope>
</reference>
<gene>
    <name evidence="1" type="ORF">X975_15886</name>
</gene>
<evidence type="ECO:0000313" key="1">
    <source>
        <dbReference type="EMBL" id="KFM77488.1"/>
    </source>
</evidence>
<proteinExistence type="predicted"/>
<dbReference type="STRING" id="407821.A0A087UJE9"/>
<keyword evidence="2" id="KW-1185">Reference proteome</keyword>
<organism evidence="1 2">
    <name type="scientific">Stegodyphus mimosarum</name>
    <name type="common">African social velvet spider</name>
    <dbReference type="NCBI Taxonomy" id="407821"/>
    <lineage>
        <taxon>Eukaryota</taxon>
        <taxon>Metazoa</taxon>
        <taxon>Ecdysozoa</taxon>
        <taxon>Arthropoda</taxon>
        <taxon>Chelicerata</taxon>
        <taxon>Arachnida</taxon>
        <taxon>Araneae</taxon>
        <taxon>Araneomorphae</taxon>
        <taxon>Entelegynae</taxon>
        <taxon>Eresoidea</taxon>
        <taxon>Eresidae</taxon>
        <taxon>Stegodyphus</taxon>
    </lineage>
</organism>
<protein>
    <submittedName>
        <fullName evidence="1">Geranylgeranyl pyrophosphate synthase</fullName>
    </submittedName>
</protein>
<dbReference type="Proteomes" id="UP000054359">
    <property type="component" value="Unassembled WGS sequence"/>
</dbReference>
<dbReference type="OrthoDB" id="6500161at2759"/>
<feature type="non-terminal residue" evidence="1">
    <location>
        <position position="68"/>
    </location>
</feature>
<name>A0A087UJE9_STEMI</name>
<dbReference type="InterPro" id="IPR008949">
    <property type="entry name" value="Isoprenoid_synthase_dom_sf"/>
</dbReference>
<evidence type="ECO:0000313" key="2">
    <source>
        <dbReference type="Proteomes" id="UP000054359"/>
    </source>
</evidence>
<dbReference type="Gene3D" id="1.10.600.10">
    <property type="entry name" value="Farnesyl Diphosphate Synthase"/>
    <property type="match status" value="1"/>
</dbReference>
<dbReference type="AlphaFoldDB" id="A0A087UJE9"/>
<dbReference type="EMBL" id="KK120086">
    <property type="protein sequence ID" value="KFM77488.1"/>
    <property type="molecule type" value="Genomic_DNA"/>
</dbReference>
<sequence length="68" mass="7826">MASGETADSNQFENFSNARQAVDKILLQPFTYIEQVPGKQIRTKLTKAFNYWLNIPLDKCYEIGEIVQ</sequence>